<keyword evidence="10" id="KW-1185">Reference proteome</keyword>
<dbReference type="STRING" id="1292034.OR37_00484"/>
<evidence type="ECO:0000256" key="3">
    <source>
        <dbReference type="ARBA" id="ARBA00022842"/>
    </source>
</evidence>
<dbReference type="Gene3D" id="3.30.390.10">
    <property type="entry name" value="Enolase-like, N-terminal domain"/>
    <property type="match status" value="1"/>
</dbReference>
<dbReference type="PATRIC" id="fig|1292034.3.peg.482"/>
<dbReference type="InterPro" id="IPR018110">
    <property type="entry name" value="Mandel_Rmase/mucon_lact_enz_CS"/>
</dbReference>
<organism evidence="9 10">
    <name type="scientific">Caulobacter vibrioides OR37</name>
    <dbReference type="NCBI Taxonomy" id="1292034"/>
    <lineage>
        <taxon>Bacteria</taxon>
        <taxon>Pseudomonadati</taxon>
        <taxon>Pseudomonadota</taxon>
        <taxon>Alphaproteobacteria</taxon>
        <taxon>Caulobacterales</taxon>
        <taxon>Caulobacteraceae</taxon>
        <taxon>Caulobacter</taxon>
    </lineage>
</organism>
<evidence type="ECO:0000313" key="10">
    <source>
        <dbReference type="Proteomes" id="UP000013063"/>
    </source>
</evidence>
<dbReference type="Pfam" id="PF02746">
    <property type="entry name" value="MR_MLE_N"/>
    <property type="match status" value="1"/>
</dbReference>
<accession>R0D5Z5</accession>
<dbReference type="RefSeq" id="WP_004615564.1">
    <property type="nucleotide sequence ID" value="NZ_APMP01000001.1"/>
</dbReference>
<evidence type="ECO:0000313" key="9">
    <source>
        <dbReference type="EMBL" id="ENZ83976.1"/>
    </source>
</evidence>
<dbReference type="PANTHER" id="PTHR48073">
    <property type="entry name" value="O-SUCCINYLBENZOATE SYNTHASE-RELATED"/>
    <property type="match status" value="1"/>
</dbReference>
<feature type="domain" description="Mandelate racemase/muconate lactonizing enzyme C-terminal" evidence="8">
    <location>
        <begin position="129"/>
        <end position="222"/>
    </location>
</feature>
<dbReference type="PROSITE" id="PS00909">
    <property type="entry name" value="MR_MLE_2"/>
    <property type="match status" value="1"/>
</dbReference>
<evidence type="ECO:0000256" key="6">
    <source>
        <dbReference type="PIRSR" id="PIRSR634603-3"/>
    </source>
</evidence>
<dbReference type="InterPro" id="IPR013342">
    <property type="entry name" value="Mandelate_racemase_C"/>
</dbReference>
<dbReference type="GO" id="GO:0016855">
    <property type="term" value="F:racemase and epimerase activity, acting on amino acids and derivatives"/>
    <property type="evidence" value="ECO:0007669"/>
    <property type="project" value="UniProtKB-UniRule"/>
</dbReference>
<evidence type="ECO:0000256" key="4">
    <source>
        <dbReference type="ARBA" id="ARBA00023235"/>
    </source>
</evidence>
<dbReference type="GO" id="GO:0006518">
    <property type="term" value="P:peptide metabolic process"/>
    <property type="evidence" value="ECO:0007669"/>
    <property type="project" value="UniProtKB-ARBA"/>
</dbReference>
<dbReference type="SFLD" id="SFLDS00001">
    <property type="entry name" value="Enolase"/>
    <property type="match status" value="1"/>
</dbReference>
<feature type="binding site" evidence="6">
    <location>
        <position position="224"/>
    </location>
    <ligand>
        <name>Mg(2+)</name>
        <dbReference type="ChEBI" id="CHEBI:18420"/>
    </ligand>
</feature>
<dbReference type="SFLD" id="SFLDG00180">
    <property type="entry name" value="muconate_cycloisomerase"/>
    <property type="match status" value="1"/>
</dbReference>
<evidence type="ECO:0000256" key="2">
    <source>
        <dbReference type="ARBA" id="ARBA00022723"/>
    </source>
</evidence>
<comment type="cofactor">
    <cofactor evidence="6 7">
        <name>Mg(2+)</name>
        <dbReference type="ChEBI" id="CHEBI:18420"/>
    </cofactor>
    <text evidence="6 7">Binds 1 Mg(2+) ion per subunit.</text>
</comment>
<dbReference type="SUPFAM" id="SSF54826">
    <property type="entry name" value="Enolase N-terminal domain-like"/>
    <property type="match status" value="1"/>
</dbReference>
<dbReference type="EMBL" id="APMP01000001">
    <property type="protein sequence ID" value="ENZ83976.1"/>
    <property type="molecule type" value="Genomic_DNA"/>
</dbReference>
<feature type="binding site" evidence="6">
    <location>
        <position position="175"/>
    </location>
    <ligand>
        <name>Mg(2+)</name>
        <dbReference type="ChEBI" id="CHEBI:18420"/>
    </ligand>
</feature>
<comment type="similarity">
    <text evidence="1 7">Belongs to the mandelate racemase/muconate lactonizing enzyme family.</text>
</comment>
<feature type="active site" description="Proton acceptor; specific for (S)-substrate epimerization" evidence="5">
    <location>
        <position position="246"/>
    </location>
</feature>
<sequence>MELLFAYQEWPYAETFRISRSAKTNSELLTVWVRAGGHVGRGECAPLPQYGQTAQDVADALEAAREWFHEGATREAVARRVANTSARNALDCALWDLECKTSGKDIWTLTGVERADSIEVDLTIGINPTAKMRADAVSAVKRGYRIIKIKANSEDVLERVEAIAAACPGVRFIVDANEAWTIETLNSLSPELARLGVELIEQPLHHKRDEALVDYRGAIPLCADESCSGEDDLPRLSKLYQAINIKLDKVGGLTPGLSLNRAAHALGLKVMLGCSGPTSLGAAPAYVLGTRCDFVDLDGPALLLDDRACAMRYEQGRLLRFGSDLWG</sequence>
<evidence type="ECO:0000256" key="1">
    <source>
        <dbReference type="ARBA" id="ARBA00008031"/>
    </source>
</evidence>
<dbReference type="SUPFAM" id="SSF51604">
    <property type="entry name" value="Enolase C-terminal domain-like"/>
    <property type="match status" value="1"/>
</dbReference>
<feature type="binding site" evidence="6">
    <location>
        <position position="201"/>
    </location>
    <ligand>
        <name>Mg(2+)</name>
        <dbReference type="ChEBI" id="CHEBI:18420"/>
    </ligand>
</feature>
<gene>
    <name evidence="9" type="ORF">OR37_00484</name>
</gene>
<reference evidence="9 10" key="1">
    <citation type="journal article" date="2013" name="Genome Announc.">
        <title>Draft Genome Sequence for Caulobacter sp. Strain OR37, a Bacterium Tolerant to Heavy Metals.</title>
        <authorList>
            <person name="Utturkar S.M."/>
            <person name="Bollmann A."/>
            <person name="Brzoska R.M."/>
            <person name="Klingeman D.M."/>
            <person name="Epstein S.E."/>
            <person name="Palumbo A.V."/>
            <person name="Brown S.D."/>
        </authorList>
    </citation>
    <scope>NUCLEOTIDE SEQUENCE [LARGE SCALE GENOMIC DNA]</scope>
    <source>
        <strain evidence="9 10">OR37</strain>
    </source>
</reference>
<protein>
    <recommendedName>
        <fullName evidence="7">Dipeptide epimerase</fullName>
        <ecNumber evidence="7">5.1.1.-</ecNumber>
    </recommendedName>
</protein>
<dbReference type="GO" id="GO:0000287">
    <property type="term" value="F:magnesium ion binding"/>
    <property type="evidence" value="ECO:0007669"/>
    <property type="project" value="UniProtKB-ARBA"/>
</dbReference>
<dbReference type="Pfam" id="PF13378">
    <property type="entry name" value="MR_MLE_C"/>
    <property type="match status" value="1"/>
</dbReference>
<dbReference type="InterPro" id="IPR029065">
    <property type="entry name" value="Enolase_C-like"/>
</dbReference>
<dbReference type="InterPro" id="IPR013341">
    <property type="entry name" value="Mandelate_racemase_N_dom"/>
</dbReference>
<evidence type="ECO:0000256" key="7">
    <source>
        <dbReference type="RuleBase" id="RU366006"/>
    </source>
</evidence>
<dbReference type="AlphaFoldDB" id="R0D5Z5"/>
<dbReference type="CDD" id="cd03319">
    <property type="entry name" value="L-Ala-DL-Glu_epimerase"/>
    <property type="match status" value="1"/>
</dbReference>
<keyword evidence="3 6" id="KW-0460">Magnesium</keyword>
<name>R0D5Z5_CAUVI</name>
<keyword evidence="2 6" id="KW-0479">Metal-binding</keyword>
<dbReference type="SMART" id="SM00922">
    <property type="entry name" value="MR_MLE"/>
    <property type="match status" value="1"/>
</dbReference>
<dbReference type="GO" id="GO:0009063">
    <property type="term" value="P:amino acid catabolic process"/>
    <property type="evidence" value="ECO:0007669"/>
    <property type="project" value="InterPro"/>
</dbReference>
<dbReference type="SFLD" id="SFLDF00010">
    <property type="entry name" value="dipeptide_epimerase"/>
    <property type="match status" value="1"/>
</dbReference>
<comment type="caution">
    <text evidence="9">The sequence shown here is derived from an EMBL/GenBank/DDBJ whole genome shotgun (WGS) entry which is preliminary data.</text>
</comment>
<dbReference type="eggNOG" id="COG4948">
    <property type="taxonomic scope" value="Bacteria"/>
</dbReference>
<proteinExistence type="inferred from homology"/>
<dbReference type="PANTHER" id="PTHR48073:SF2">
    <property type="entry name" value="O-SUCCINYLBENZOATE SYNTHASE"/>
    <property type="match status" value="1"/>
</dbReference>
<evidence type="ECO:0000259" key="8">
    <source>
        <dbReference type="SMART" id="SM00922"/>
    </source>
</evidence>
<evidence type="ECO:0000256" key="5">
    <source>
        <dbReference type="PIRSR" id="PIRSR634603-1"/>
    </source>
</evidence>
<feature type="active site" description="Proton acceptor; specific for (R)-substrate epimerization" evidence="5">
    <location>
        <position position="150"/>
    </location>
</feature>
<dbReference type="EC" id="5.1.1.-" evidence="7"/>
<dbReference type="Proteomes" id="UP000013063">
    <property type="component" value="Unassembled WGS sequence"/>
</dbReference>
<dbReference type="Gene3D" id="3.20.20.120">
    <property type="entry name" value="Enolase-like C-terminal domain"/>
    <property type="match status" value="1"/>
</dbReference>
<keyword evidence="4 7" id="KW-0413">Isomerase</keyword>
<dbReference type="InterPro" id="IPR034603">
    <property type="entry name" value="Dipeptide_epimerase"/>
</dbReference>
<dbReference type="InterPro" id="IPR029017">
    <property type="entry name" value="Enolase-like_N"/>
</dbReference>
<dbReference type="InterPro" id="IPR036849">
    <property type="entry name" value="Enolase-like_C_sf"/>
</dbReference>
<dbReference type="OrthoDB" id="9782675at2"/>